<evidence type="ECO:0000256" key="1">
    <source>
        <dbReference type="SAM" id="MobiDB-lite"/>
    </source>
</evidence>
<dbReference type="PANTHER" id="PTHR34678">
    <property type="entry name" value="50S RIBOSOMAL PROTEIN 5, CHLOROPLASTIC"/>
    <property type="match status" value="1"/>
</dbReference>
<feature type="region of interest" description="Disordered" evidence="1">
    <location>
        <begin position="88"/>
        <end position="114"/>
    </location>
</feature>
<name>A0A0K9Q305_ZOSMR</name>
<dbReference type="GO" id="GO:0032544">
    <property type="term" value="P:plastid translation"/>
    <property type="evidence" value="ECO:0000318"/>
    <property type="project" value="GO_Central"/>
</dbReference>
<dbReference type="STRING" id="29655.A0A0K9Q305"/>
<comment type="caution">
    <text evidence="2">The sequence shown here is derived from an EMBL/GenBank/DDBJ whole genome shotgun (WGS) entry which is preliminary data.</text>
</comment>
<feature type="region of interest" description="Disordered" evidence="1">
    <location>
        <begin position="141"/>
        <end position="162"/>
    </location>
</feature>
<gene>
    <name evidence="2" type="ORF">ZOSMA_121G00030</name>
</gene>
<dbReference type="AlphaFoldDB" id="A0A0K9Q305"/>
<organism evidence="2 3">
    <name type="scientific">Zostera marina</name>
    <name type="common">Eelgrass</name>
    <dbReference type="NCBI Taxonomy" id="29655"/>
    <lineage>
        <taxon>Eukaryota</taxon>
        <taxon>Viridiplantae</taxon>
        <taxon>Streptophyta</taxon>
        <taxon>Embryophyta</taxon>
        <taxon>Tracheophyta</taxon>
        <taxon>Spermatophyta</taxon>
        <taxon>Magnoliopsida</taxon>
        <taxon>Liliopsida</taxon>
        <taxon>Zosteraceae</taxon>
        <taxon>Zostera</taxon>
    </lineage>
</organism>
<protein>
    <recommendedName>
        <fullName evidence="4">50S ribosomal protein 5, chloroplastic</fullName>
    </recommendedName>
</protein>
<evidence type="ECO:0000313" key="3">
    <source>
        <dbReference type="Proteomes" id="UP000036987"/>
    </source>
</evidence>
<reference evidence="3" key="1">
    <citation type="journal article" date="2016" name="Nature">
        <title>The genome of the seagrass Zostera marina reveals angiosperm adaptation to the sea.</title>
        <authorList>
            <person name="Olsen J.L."/>
            <person name="Rouze P."/>
            <person name="Verhelst B."/>
            <person name="Lin Y.-C."/>
            <person name="Bayer T."/>
            <person name="Collen J."/>
            <person name="Dattolo E."/>
            <person name="De Paoli E."/>
            <person name="Dittami S."/>
            <person name="Maumus F."/>
            <person name="Michel G."/>
            <person name="Kersting A."/>
            <person name="Lauritano C."/>
            <person name="Lohaus R."/>
            <person name="Toepel M."/>
            <person name="Tonon T."/>
            <person name="Vanneste K."/>
            <person name="Amirebrahimi M."/>
            <person name="Brakel J."/>
            <person name="Bostroem C."/>
            <person name="Chovatia M."/>
            <person name="Grimwood J."/>
            <person name="Jenkins J.W."/>
            <person name="Jueterbock A."/>
            <person name="Mraz A."/>
            <person name="Stam W.T."/>
            <person name="Tice H."/>
            <person name="Bornberg-Bauer E."/>
            <person name="Green P.J."/>
            <person name="Pearson G.A."/>
            <person name="Procaccini G."/>
            <person name="Duarte C.M."/>
            <person name="Schmutz J."/>
            <person name="Reusch T.B.H."/>
            <person name="Van de Peer Y."/>
        </authorList>
    </citation>
    <scope>NUCLEOTIDE SEQUENCE [LARGE SCALE GENOMIC DNA]</scope>
    <source>
        <strain evidence="3">cv. Finnish</strain>
    </source>
</reference>
<dbReference type="InterPro" id="IPR040307">
    <property type="entry name" value="Ribosomal_cL37"/>
</dbReference>
<evidence type="ECO:0000313" key="2">
    <source>
        <dbReference type="EMBL" id="KMZ74830.1"/>
    </source>
</evidence>
<accession>A0A0K9Q305</accession>
<dbReference type="CDD" id="cd23709">
    <property type="entry name" value="Psrp5_CTD"/>
    <property type="match status" value="1"/>
</dbReference>
<feature type="compositionally biased region" description="Low complexity" evidence="1">
    <location>
        <begin position="92"/>
        <end position="108"/>
    </location>
</feature>
<evidence type="ECO:0008006" key="4">
    <source>
        <dbReference type="Google" id="ProtNLM"/>
    </source>
</evidence>
<keyword evidence="3" id="KW-1185">Reference proteome</keyword>
<dbReference type="GO" id="GO:0009536">
    <property type="term" value="C:plastid"/>
    <property type="evidence" value="ECO:0007669"/>
    <property type="project" value="GOC"/>
</dbReference>
<dbReference type="Proteomes" id="UP000036987">
    <property type="component" value="Unassembled WGS sequence"/>
</dbReference>
<dbReference type="EMBL" id="LFYR01000235">
    <property type="protein sequence ID" value="KMZ74830.1"/>
    <property type="molecule type" value="Genomic_DNA"/>
</dbReference>
<dbReference type="PANTHER" id="PTHR34678:SF1">
    <property type="entry name" value="LARGE RIBOSOMAL SUBUNIT PROTEIN CL37"/>
    <property type="match status" value="1"/>
</dbReference>
<proteinExistence type="predicted"/>
<dbReference type="OrthoDB" id="782293at2759"/>
<sequence length="162" mass="18503">MIYEDYESGVFLIQQNSEMSLISSFCFSSSSVTAMAAFRFAPPSFSSFDHFAKFHQKASILKKPISIIHFPNPGSISISDKRVWTTASDTGSSLNLPSESSSDPVSVENLPKESKLQERLEQKLKMKLAKKIRLRRKRLVQKRHLRKKGRWPPSKMKKNQNV</sequence>